<sequence length="1055" mass="114349">MASAAAVSSAATSAASRHHQLLLRHVGATSSSLLLRQQHHEPFYHRNFSGSGGGVGASGGSSGRVGGFGSGGRVSGSGRGAGGGVSSGVGGRGRGGSGRDGGGRGPGGPHRTPRGAAAGRGGSHDGGEAGGSTFSSLLARRNAALAHDLENARRETALQAASSSNTTTSGFGREKRPPVRVHRQESHPNTPPLLGGNAYEESQRTTENHRASHHRGGPPKSNFAEHILRPASIGQLSSSSSNHSSGIPKLAARKRLGHQVHDEEKLESARPAGQRRSGRSAVRGEMMGHRGVLGDLAAVGSAGAGVGERDGMMAGEEGMLPPSGLREMMIRRRQQQQQQRAGGGVGDVMMIAPSRERTTRVFDRRRSLDFLRGNLSRGGGAGAGMDGYDSEDEKVLGDVMQKENLQSALTSHWASRVDNQDDDGYDSDADLEPIVSSDDPDYMDLDNHEHVRKNDAGEYIFDYDAMDYEALMKLKEEGYYDQVGDPSGRTFRVPPGREDEDNDPLAQTFEYDYYFRDVTNVQNPLLLKPSKPDSNALLPLKAHGPELDDFLLAVMDHPSKYAVIEQKAKHPDSRREPRPIFAPGNVLPDEEFVKKYKGYLYVTGLVPHLDETTGKVLAFDDALHKQSIAEDVAKLFGRSSMDVSPASPTSAYIGFGTKLEAKQAMMDSAGDGRLNAVHSVKLQNYEQGASYKEAKFVASSPAGAGSILKVTGLPAKVTSVELLTSMFPPGSRLEAMFGPLTSANYLRVSSTTVLISLASSDLVAKALKSSNIANNVAVVGKRPIQVLRAKRERVFDKWTGVNNSIGASKLGNRLIVTGEVPPHEMYLSHNDTLHISGLPPSVTLNDLATFFQPFSADRRDVFGSGHIVRCSQGIPTGCAYIGFELPGEIDQVREVYPYGKAMIGGSRVTFRSVRDKMLRRGRRETARPSRSIDELHSDLYDWERHVDPKDIAELEKLGIEKGVLDEIMLTMRHHNRTFAAGDQSILGERLYEKRQVGTHYRDVVREYLKVLKSCVGTREDPGLMYEAMFRPDEDVDMGLFDIEEERIKDLRKKGV</sequence>
<organism evidence="2 3">
    <name type="scientific">Discostella pseudostelligera</name>
    <dbReference type="NCBI Taxonomy" id="259834"/>
    <lineage>
        <taxon>Eukaryota</taxon>
        <taxon>Sar</taxon>
        <taxon>Stramenopiles</taxon>
        <taxon>Ochrophyta</taxon>
        <taxon>Bacillariophyta</taxon>
        <taxon>Coscinodiscophyceae</taxon>
        <taxon>Thalassiosirophycidae</taxon>
        <taxon>Stephanodiscales</taxon>
        <taxon>Stephanodiscaceae</taxon>
        <taxon>Discostella</taxon>
    </lineage>
</organism>
<proteinExistence type="predicted"/>
<accession>A0ABD3M3E1</accession>
<dbReference type="Gene3D" id="3.30.70.330">
    <property type="match status" value="1"/>
</dbReference>
<evidence type="ECO:0000313" key="2">
    <source>
        <dbReference type="EMBL" id="KAL3758248.1"/>
    </source>
</evidence>
<keyword evidence="3" id="KW-1185">Reference proteome</keyword>
<dbReference type="SUPFAM" id="SSF54928">
    <property type="entry name" value="RNA-binding domain, RBD"/>
    <property type="match status" value="1"/>
</dbReference>
<feature type="compositionally biased region" description="Polar residues" evidence="1">
    <location>
        <begin position="159"/>
        <end position="170"/>
    </location>
</feature>
<feature type="region of interest" description="Disordered" evidence="1">
    <location>
        <begin position="255"/>
        <end position="283"/>
    </location>
</feature>
<feature type="compositionally biased region" description="Basic and acidic residues" evidence="1">
    <location>
        <begin position="259"/>
        <end position="268"/>
    </location>
</feature>
<reference evidence="2 3" key="1">
    <citation type="submission" date="2024-10" db="EMBL/GenBank/DDBJ databases">
        <title>Updated reference genomes for cyclostephanoid diatoms.</title>
        <authorList>
            <person name="Roberts W.R."/>
            <person name="Alverson A.J."/>
        </authorList>
    </citation>
    <scope>NUCLEOTIDE SEQUENCE [LARGE SCALE GENOMIC DNA]</scope>
    <source>
        <strain evidence="2 3">AJA232-27</strain>
    </source>
</reference>
<feature type="compositionally biased region" description="Basic and acidic residues" evidence="1">
    <location>
        <begin position="172"/>
        <end position="186"/>
    </location>
</feature>
<comment type="caution">
    <text evidence="2">The sequence shown here is derived from an EMBL/GenBank/DDBJ whole genome shotgun (WGS) entry which is preliminary data.</text>
</comment>
<evidence type="ECO:0000313" key="3">
    <source>
        <dbReference type="Proteomes" id="UP001530293"/>
    </source>
</evidence>
<feature type="region of interest" description="Disordered" evidence="1">
    <location>
        <begin position="155"/>
        <end position="224"/>
    </location>
</feature>
<dbReference type="InterPro" id="IPR012677">
    <property type="entry name" value="Nucleotide-bd_a/b_plait_sf"/>
</dbReference>
<feature type="region of interest" description="Disordered" evidence="1">
    <location>
        <begin position="54"/>
        <end position="133"/>
    </location>
</feature>
<gene>
    <name evidence="2" type="ORF">ACHAWU_004886</name>
</gene>
<feature type="compositionally biased region" description="Basic and acidic residues" evidence="1">
    <location>
        <begin position="201"/>
        <end position="210"/>
    </location>
</feature>
<dbReference type="EMBL" id="JALLBG020000237">
    <property type="protein sequence ID" value="KAL3758248.1"/>
    <property type="molecule type" value="Genomic_DNA"/>
</dbReference>
<evidence type="ECO:0008006" key="4">
    <source>
        <dbReference type="Google" id="ProtNLM"/>
    </source>
</evidence>
<feature type="compositionally biased region" description="Gly residues" evidence="1">
    <location>
        <begin position="54"/>
        <end position="108"/>
    </location>
</feature>
<protein>
    <recommendedName>
        <fullName evidence="4">RRM domain-containing protein</fullName>
    </recommendedName>
</protein>
<feature type="region of interest" description="Disordered" evidence="1">
    <location>
        <begin position="485"/>
        <end position="504"/>
    </location>
</feature>
<dbReference type="AlphaFoldDB" id="A0ABD3M3E1"/>
<dbReference type="InterPro" id="IPR035979">
    <property type="entry name" value="RBD_domain_sf"/>
</dbReference>
<name>A0ABD3M3E1_9STRA</name>
<evidence type="ECO:0000256" key="1">
    <source>
        <dbReference type="SAM" id="MobiDB-lite"/>
    </source>
</evidence>
<dbReference type="Proteomes" id="UP001530293">
    <property type="component" value="Unassembled WGS sequence"/>
</dbReference>